<evidence type="ECO:0000256" key="5">
    <source>
        <dbReference type="ARBA" id="ARBA00022777"/>
    </source>
</evidence>
<dbReference type="Proteomes" id="UP000186074">
    <property type="component" value="Chromosome"/>
</dbReference>
<dbReference type="SUPFAM" id="SSF55785">
    <property type="entry name" value="PYP-like sensor domain (PAS domain)"/>
    <property type="match status" value="2"/>
</dbReference>
<keyword evidence="5" id="KW-0418">Kinase</keyword>
<dbReference type="PROSITE" id="PS50109">
    <property type="entry name" value="HIS_KIN"/>
    <property type="match status" value="1"/>
</dbReference>
<comment type="catalytic activity">
    <reaction evidence="1">
        <text>ATP + protein L-histidine = ADP + protein N-phospho-L-histidine.</text>
        <dbReference type="EC" id="2.7.13.3"/>
    </reaction>
</comment>
<dbReference type="InterPro" id="IPR003661">
    <property type="entry name" value="HisK_dim/P_dom"/>
</dbReference>
<dbReference type="PROSITE" id="PS50113">
    <property type="entry name" value="PAC"/>
    <property type="match status" value="1"/>
</dbReference>
<keyword evidence="3" id="KW-0597">Phosphoprotein</keyword>
<dbReference type="InterPro" id="IPR001610">
    <property type="entry name" value="PAC"/>
</dbReference>
<dbReference type="SMART" id="SM00086">
    <property type="entry name" value="PAC"/>
    <property type="match status" value="2"/>
</dbReference>
<dbReference type="Pfam" id="PF00512">
    <property type="entry name" value="HisKA"/>
    <property type="match status" value="1"/>
</dbReference>
<evidence type="ECO:0000259" key="9">
    <source>
        <dbReference type="PROSITE" id="PS50113"/>
    </source>
</evidence>
<accession>A0A1P8KQF5</accession>
<evidence type="ECO:0000256" key="2">
    <source>
        <dbReference type="ARBA" id="ARBA00012438"/>
    </source>
</evidence>
<feature type="transmembrane region" description="Helical" evidence="6">
    <location>
        <begin position="304"/>
        <end position="325"/>
    </location>
</feature>
<dbReference type="InterPro" id="IPR000014">
    <property type="entry name" value="PAS"/>
</dbReference>
<evidence type="ECO:0000256" key="6">
    <source>
        <dbReference type="SAM" id="Phobius"/>
    </source>
</evidence>
<gene>
    <name evidence="10" type="ORF">LPB137_13225</name>
</gene>
<dbReference type="InterPro" id="IPR052162">
    <property type="entry name" value="Sensor_kinase/Photoreceptor"/>
</dbReference>
<feature type="domain" description="PAS" evidence="8">
    <location>
        <begin position="350"/>
        <end position="421"/>
    </location>
</feature>
<dbReference type="STRING" id="1850254.LPB137_13225"/>
<keyword evidence="6" id="KW-0812">Transmembrane</keyword>
<dbReference type="SMART" id="SM00091">
    <property type="entry name" value="PAS"/>
    <property type="match status" value="1"/>
</dbReference>
<keyword evidence="6" id="KW-1133">Transmembrane helix</keyword>
<evidence type="ECO:0000313" key="11">
    <source>
        <dbReference type="Proteomes" id="UP000186074"/>
    </source>
</evidence>
<dbReference type="InterPro" id="IPR013655">
    <property type="entry name" value="PAS_fold_3"/>
</dbReference>
<dbReference type="RefSeq" id="WP_076088849.1">
    <property type="nucleotide sequence ID" value="NZ_CP019070.1"/>
</dbReference>
<evidence type="ECO:0000259" key="8">
    <source>
        <dbReference type="PROSITE" id="PS50112"/>
    </source>
</evidence>
<dbReference type="SMART" id="SM00387">
    <property type="entry name" value="HATPase_c"/>
    <property type="match status" value="1"/>
</dbReference>
<proteinExistence type="predicted"/>
<dbReference type="InterPro" id="IPR036890">
    <property type="entry name" value="HATPase_C_sf"/>
</dbReference>
<dbReference type="SMART" id="SM00388">
    <property type="entry name" value="HisKA"/>
    <property type="match status" value="1"/>
</dbReference>
<dbReference type="Pfam" id="PF02518">
    <property type="entry name" value="HATPase_c"/>
    <property type="match status" value="1"/>
</dbReference>
<dbReference type="InterPro" id="IPR005467">
    <property type="entry name" value="His_kinase_dom"/>
</dbReference>
<protein>
    <recommendedName>
        <fullName evidence="2">histidine kinase</fullName>
        <ecNumber evidence="2">2.7.13.3</ecNumber>
    </recommendedName>
</protein>
<dbReference type="Pfam" id="PF08447">
    <property type="entry name" value="PAS_3"/>
    <property type="match status" value="2"/>
</dbReference>
<evidence type="ECO:0000256" key="3">
    <source>
        <dbReference type="ARBA" id="ARBA00022553"/>
    </source>
</evidence>
<dbReference type="OrthoDB" id="9789238at2"/>
<dbReference type="CDD" id="cd00130">
    <property type="entry name" value="PAS"/>
    <property type="match status" value="1"/>
</dbReference>
<keyword evidence="11" id="KW-1185">Reference proteome</keyword>
<organism evidence="10 11">
    <name type="scientific">Poseidonibacter parvus</name>
    <dbReference type="NCBI Taxonomy" id="1850254"/>
    <lineage>
        <taxon>Bacteria</taxon>
        <taxon>Pseudomonadati</taxon>
        <taxon>Campylobacterota</taxon>
        <taxon>Epsilonproteobacteria</taxon>
        <taxon>Campylobacterales</taxon>
        <taxon>Arcobacteraceae</taxon>
        <taxon>Poseidonibacter</taxon>
    </lineage>
</organism>
<feature type="transmembrane region" description="Helical" evidence="6">
    <location>
        <begin position="20"/>
        <end position="41"/>
    </location>
</feature>
<dbReference type="GO" id="GO:0000155">
    <property type="term" value="F:phosphorelay sensor kinase activity"/>
    <property type="evidence" value="ECO:0007669"/>
    <property type="project" value="InterPro"/>
</dbReference>
<dbReference type="AlphaFoldDB" id="A0A1P8KQF5"/>
<dbReference type="PANTHER" id="PTHR43304:SF1">
    <property type="entry name" value="PAC DOMAIN-CONTAINING PROTEIN"/>
    <property type="match status" value="1"/>
</dbReference>
<sequence>MFFKKKKFYTLLDIRKQIVYTPLIFVILLAVVSSIVLYFFLTYQENNKVKLLIQSDNFYKTDELKNYISNIKYNTSANFDDLEIELSNSVYELNGYIKSSLFDNKNLDLVKFERYIDELENNRDIKFLLFDTNNYNILHGDLLIENLAKLTNSKIKTDKFIKHMLENIKYMGDNNLMYWIDNTKENIQLSYFKYVKGKELFLGAFSKVDDMNLLTRKVILETIAAKSKNINNAYFCFYDKNKATVFNYYGKSQEINTSEIKDFSKIKNKSLSHSFSKYQYEIFIKETFLEDEVRRIKGDYEYKIIMSFLTIIFVALLLITTSNIFGRFINTIFNRYNKRIETKNALYKKWKERYELAIIASNDGLWDINLETNEIFFSNKWLDMFGYKRDDINNFEQWLNLIHKDDKEKVLKRYKAHLESKSEHFSCEYRLKSKSNQYKWMLVRGKAFKKGKSNRMLMMSMDIDNRMKLTKELRNVELLTEFGRIVIFRWLNDEDLTVKFVSKSIETYGYKTTDFLSNDVKYFELVYKDDIDNLKKVIKTAIENDASSFTNIHRVVENSGNIKWVYNRSILVKDDHGNVIGLYGYLNDINEMKLNEEELKQKVELEVEKNIKKDRLLVQQNKLASMGEMLGNISHQWRQPLNNINLLLYFIRDNFDKFSKEEMHDSIKSAKVQIDYMSQTIDDFRNFYQPTKDKKYFDIKDSIKKSSKIIQALFERNNINLEIIGSDVKINSYENEFEQVIVNILNNASDAKLIKAKTIKFDAKVLINISKDDEDITISIFNNCGNVDDTILDKMFEPYFTTKFENQGTGIGLYMTKTIIEKNMNGTIDAINKDDGVEFIIKLKC</sequence>
<dbReference type="Gene3D" id="1.10.287.130">
    <property type="match status" value="1"/>
</dbReference>
<keyword evidence="6" id="KW-0472">Membrane</keyword>
<evidence type="ECO:0000259" key="7">
    <source>
        <dbReference type="PROSITE" id="PS50109"/>
    </source>
</evidence>
<dbReference type="InterPro" id="IPR000700">
    <property type="entry name" value="PAS-assoc_C"/>
</dbReference>
<dbReference type="SUPFAM" id="SSF55874">
    <property type="entry name" value="ATPase domain of HSP90 chaperone/DNA topoisomerase II/histidine kinase"/>
    <property type="match status" value="1"/>
</dbReference>
<dbReference type="EMBL" id="CP019070">
    <property type="protein sequence ID" value="APW66749.1"/>
    <property type="molecule type" value="Genomic_DNA"/>
</dbReference>
<feature type="domain" description="Histidine kinase" evidence="7">
    <location>
        <begin position="632"/>
        <end position="845"/>
    </location>
</feature>
<dbReference type="PROSITE" id="PS50112">
    <property type="entry name" value="PAS"/>
    <property type="match status" value="2"/>
</dbReference>
<dbReference type="Gene3D" id="3.30.450.20">
    <property type="entry name" value="PAS domain"/>
    <property type="match status" value="2"/>
</dbReference>
<keyword evidence="4" id="KW-0808">Transferase</keyword>
<dbReference type="NCBIfam" id="TIGR00229">
    <property type="entry name" value="sensory_box"/>
    <property type="match status" value="2"/>
</dbReference>
<name>A0A1P8KQF5_9BACT</name>
<dbReference type="InterPro" id="IPR036097">
    <property type="entry name" value="HisK_dim/P_sf"/>
</dbReference>
<dbReference type="CDD" id="cd00082">
    <property type="entry name" value="HisKA"/>
    <property type="match status" value="1"/>
</dbReference>
<evidence type="ECO:0000256" key="1">
    <source>
        <dbReference type="ARBA" id="ARBA00000085"/>
    </source>
</evidence>
<evidence type="ECO:0000313" key="10">
    <source>
        <dbReference type="EMBL" id="APW66749.1"/>
    </source>
</evidence>
<dbReference type="SUPFAM" id="SSF47384">
    <property type="entry name" value="Homodimeric domain of signal transducing histidine kinase"/>
    <property type="match status" value="1"/>
</dbReference>
<dbReference type="PANTHER" id="PTHR43304">
    <property type="entry name" value="PHYTOCHROME-LIKE PROTEIN CPH1"/>
    <property type="match status" value="1"/>
</dbReference>
<feature type="domain" description="PAC" evidence="9">
    <location>
        <begin position="549"/>
        <end position="601"/>
    </location>
</feature>
<dbReference type="InterPro" id="IPR035965">
    <property type="entry name" value="PAS-like_dom_sf"/>
</dbReference>
<dbReference type="EC" id="2.7.13.3" evidence="2"/>
<feature type="domain" description="PAS" evidence="8">
    <location>
        <begin position="506"/>
        <end position="545"/>
    </location>
</feature>
<reference evidence="10 11" key="1">
    <citation type="submission" date="2017-01" db="EMBL/GenBank/DDBJ databases">
        <title>Genome sequencing of Arcobacter sp. LPB0137.</title>
        <authorList>
            <person name="Lee G.-W."/>
            <person name="Yi H."/>
        </authorList>
    </citation>
    <scope>NUCLEOTIDE SEQUENCE [LARGE SCALE GENOMIC DNA]</scope>
    <source>
        <strain evidence="10 11">LPB0137</strain>
    </source>
</reference>
<evidence type="ECO:0000256" key="4">
    <source>
        <dbReference type="ARBA" id="ARBA00022679"/>
    </source>
</evidence>
<dbReference type="InterPro" id="IPR003594">
    <property type="entry name" value="HATPase_dom"/>
</dbReference>
<dbReference type="KEGG" id="alp:LPB137_13225"/>
<dbReference type="Gene3D" id="3.30.565.10">
    <property type="entry name" value="Histidine kinase-like ATPase, C-terminal domain"/>
    <property type="match status" value="1"/>
</dbReference>